<dbReference type="PATRIC" id="fig|1838286.3.peg.2549"/>
<dbReference type="GO" id="GO:0009307">
    <property type="term" value="P:DNA restriction-modification system"/>
    <property type="evidence" value="ECO:0007669"/>
    <property type="project" value="UniProtKB-KW"/>
</dbReference>
<dbReference type="STRING" id="1838286.Verru16b_02537"/>
<reference evidence="5 6" key="1">
    <citation type="submission" date="2016-06" db="EMBL/GenBank/DDBJ databases">
        <title>Three novel species with peptidoglycan cell walls form the new genus Lacunisphaera gen. nov. in the family Opitutaceae of the verrucomicrobial subdivision 4.</title>
        <authorList>
            <person name="Rast P."/>
            <person name="Gloeckner I."/>
            <person name="Jogler M."/>
            <person name="Boedeker C."/>
            <person name="Jeske O."/>
            <person name="Wiegand S."/>
            <person name="Reinhardt R."/>
            <person name="Schumann P."/>
            <person name="Rohde M."/>
            <person name="Spring S."/>
            <person name="Gloeckner F.O."/>
            <person name="Jogler C."/>
        </authorList>
    </citation>
    <scope>NUCLEOTIDE SEQUENCE [LARGE SCALE GENOMIC DNA]</scope>
    <source>
        <strain evidence="5 6">IG16b</strain>
    </source>
</reference>
<feature type="domain" description="Type I restriction modification DNA specificity" evidence="4">
    <location>
        <begin position="398"/>
        <end position="519"/>
    </location>
</feature>
<dbReference type="Gene3D" id="3.90.220.20">
    <property type="entry name" value="DNA methylase specificity domains"/>
    <property type="match status" value="2"/>
</dbReference>
<dbReference type="Pfam" id="PF01420">
    <property type="entry name" value="Methylase_S"/>
    <property type="match status" value="2"/>
</dbReference>
<feature type="domain" description="Type I restriction modification DNA specificity" evidence="4">
    <location>
        <begin position="85"/>
        <end position="252"/>
    </location>
</feature>
<keyword evidence="3" id="KW-0238">DNA-binding</keyword>
<evidence type="ECO:0000256" key="3">
    <source>
        <dbReference type="ARBA" id="ARBA00023125"/>
    </source>
</evidence>
<evidence type="ECO:0000256" key="1">
    <source>
        <dbReference type="ARBA" id="ARBA00010923"/>
    </source>
</evidence>
<accession>A0A1D8AX56</accession>
<evidence type="ECO:0000256" key="2">
    <source>
        <dbReference type="ARBA" id="ARBA00022747"/>
    </source>
</evidence>
<dbReference type="KEGG" id="obg:Verru16b_02537"/>
<keyword evidence="2" id="KW-0680">Restriction system</keyword>
<proteinExistence type="inferred from homology"/>
<dbReference type="OrthoDB" id="190342at2"/>
<dbReference type="EMBL" id="CP016094">
    <property type="protein sequence ID" value="AOS45456.1"/>
    <property type="molecule type" value="Genomic_DNA"/>
</dbReference>
<evidence type="ECO:0000313" key="5">
    <source>
        <dbReference type="EMBL" id="AOS45456.1"/>
    </source>
</evidence>
<keyword evidence="6" id="KW-1185">Reference proteome</keyword>
<dbReference type="AlphaFoldDB" id="A0A1D8AX56"/>
<dbReference type="PANTHER" id="PTHR43140:SF1">
    <property type="entry name" value="TYPE I RESTRICTION ENZYME ECOKI SPECIFICITY SUBUNIT"/>
    <property type="match status" value="1"/>
</dbReference>
<name>A0A1D8AX56_9BACT</name>
<dbReference type="InterPro" id="IPR044946">
    <property type="entry name" value="Restrct_endonuc_typeI_TRD_sf"/>
</dbReference>
<gene>
    <name evidence="5" type="ORF">Verru16b_02537</name>
</gene>
<comment type="similarity">
    <text evidence="1">Belongs to the type-I restriction system S methylase family.</text>
</comment>
<dbReference type="RefSeq" id="WP_069962601.1">
    <property type="nucleotide sequence ID" value="NZ_CP016094.1"/>
</dbReference>
<protein>
    <submittedName>
        <fullName evidence="5">EcoKI restriction-modification system protein HsdS</fullName>
    </submittedName>
</protein>
<evidence type="ECO:0000313" key="6">
    <source>
        <dbReference type="Proteomes" id="UP000095228"/>
    </source>
</evidence>
<dbReference type="GO" id="GO:0003677">
    <property type="term" value="F:DNA binding"/>
    <property type="evidence" value="ECO:0007669"/>
    <property type="project" value="UniProtKB-KW"/>
</dbReference>
<dbReference type="InterPro" id="IPR000055">
    <property type="entry name" value="Restrct_endonuc_typeI_TRD"/>
</dbReference>
<evidence type="ECO:0000259" key="4">
    <source>
        <dbReference type="Pfam" id="PF01420"/>
    </source>
</evidence>
<dbReference type="PANTHER" id="PTHR43140">
    <property type="entry name" value="TYPE-1 RESTRICTION ENZYME ECOKI SPECIFICITY PROTEIN"/>
    <property type="match status" value="1"/>
</dbReference>
<organism evidence="5 6">
    <name type="scientific">Lacunisphaera limnophila</name>
    <dbReference type="NCBI Taxonomy" id="1838286"/>
    <lineage>
        <taxon>Bacteria</taxon>
        <taxon>Pseudomonadati</taxon>
        <taxon>Verrucomicrobiota</taxon>
        <taxon>Opitutia</taxon>
        <taxon>Opitutales</taxon>
        <taxon>Opitutaceae</taxon>
        <taxon>Lacunisphaera</taxon>
    </lineage>
</organism>
<sequence>MELTTFFSKFDQFADAPDAVAKMRDLVLHLAVTGNLVRQNSIEQPADELLVEVRQSRDKLVKDGTIRRVEALPPLTNDDVPFECPAGWAWVRFGEISSSYRGHNPPKSLFKDKPSLGYVRFIQQRDFRTDDYAVYVPESRHLKLVKKGEIVMAAYGNIGNTCRTVEGAFNVAIAKVLEIPPVARDYIDLLIRSDFIRGALEKVSSRVAVSSMSSDHMRSLAVPLPPLAEQKRIVAKVGNLMALCDRLEALGKEKESRLAGIARASLARFADAPTPANLPFLFHPSYAIPPADLRKSILALAVQGKLVPQDPNDEPGEVILQRIHSDYSSKIRANQSEPNDDVVELPFELPKGWSASRLGSILNPKRGISYGVIKLGAEPQQGGVFILRCSNVRFRRIDLHGIRKVTEQLSSEFSRTILEGGEVLINVRGTLGGCAVVPPELKGYNIAREVAVIPVHTEIDPTFLLNVIASPFFQDRVDENLRGIAYEGLNLGLLRDFLIPIPPLAEQHRIVAKVEQLMVLVEALETQLAASRVTAANLLSALVAELTAAHS</sequence>
<dbReference type="Proteomes" id="UP000095228">
    <property type="component" value="Chromosome"/>
</dbReference>
<dbReference type="SUPFAM" id="SSF116734">
    <property type="entry name" value="DNA methylase specificity domain"/>
    <property type="match status" value="2"/>
</dbReference>
<dbReference type="REBASE" id="161751">
    <property type="entry name" value="S.Oba16bORF2536P"/>
</dbReference>
<dbReference type="InterPro" id="IPR051212">
    <property type="entry name" value="Type-I_RE_S_subunit"/>
</dbReference>
<dbReference type="CDD" id="cd17256">
    <property type="entry name" value="RMtype1_S_EcoJA65PI-TRD1-CR1_like"/>
    <property type="match status" value="1"/>
</dbReference>